<accession>A0ABS1H920</accession>
<evidence type="ECO:0000313" key="3">
    <source>
        <dbReference type="Proteomes" id="UP000618943"/>
    </source>
</evidence>
<sequence>MTNLGIVPVLFILLIILLVVTLLQSKSYRTKLNQRPLKIFIIVYVAILAVAPIIYFILPKEEKQVLTDNGSEKLNLENKALREALFKNETASIDERFLIDEWTRTFKEKEIYLKMENPDEGEKVNIIVQTSDKANEQITGKLYRKNFIENYIYIPDKLNKPTIIWRNEKTMAVKNPTAKKLSYVTVSDKLNKGGFNNEESHSVVVVEKWDDDGPYYLLLTIPKDVKVWSDEGLRIYD</sequence>
<keyword evidence="1" id="KW-0812">Transmembrane</keyword>
<keyword evidence="1" id="KW-0472">Membrane</keyword>
<feature type="transmembrane region" description="Helical" evidence="1">
    <location>
        <begin position="6"/>
        <end position="25"/>
    </location>
</feature>
<dbReference type="RefSeq" id="WP_200749486.1">
    <property type="nucleotide sequence ID" value="NZ_JAEOAH010000021.1"/>
</dbReference>
<evidence type="ECO:0000313" key="2">
    <source>
        <dbReference type="EMBL" id="MBK3495922.1"/>
    </source>
</evidence>
<organism evidence="2 3">
    <name type="scientific">Viridibacillus soli</name>
    <dbReference type="NCBI Taxonomy" id="2798301"/>
    <lineage>
        <taxon>Bacteria</taxon>
        <taxon>Bacillati</taxon>
        <taxon>Bacillota</taxon>
        <taxon>Bacilli</taxon>
        <taxon>Bacillales</taxon>
        <taxon>Caryophanaceae</taxon>
        <taxon>Viridibacillus</taxon>
    </lineage>
</organism>
<proteinExistence type="predicted"/>
<dbReference type="Proteomes" id="UP000618943">
    <property type="component" value="Unassembled WGS sequence"/>
</dbReference>
<feature type="transmembrane region" description="Helical" evidence="1">
    <location>
        <begin position="37"/>
        <end position="58"/>
    </location>
</feature>
<gene>
    <name evidence="2" type="ORF">JFL43_13840</name>
</gene>
<keyword evidence="3" id="KW-1185">Reference proteome</keyword>
<reference evidence="2 3" key="1">
    <citation type="submission" date="2020-12" db="EMBL/GenBank/DDBJ databases">
        <title>YIM B01967 draft genome.</title>
        <authorList>
            <person name="Yan X."/>
        </authorList>
    </citation>
    <scope>NUCLEOTIDE SEQUENCE [LARGE SCALE GENOMIC DNA]</scope>
    <source>
        <strain evidence="2 3">YIM B01967</strain>
    </source>
</reference>
<dbReference type="EMBL" id="JAEOAH010000021">
    <property type="protein sequence ID" value="MBK3495922.1"/>
    <property type="molecule type" value="Genomic_DNA"/>
</dbReference>
<evidence type="ECO:0000256" key="1">
    <source>
        <dbReference type="SAM" id="Phobius"/>
    </source>
</evidence>
<evidence type="ECO:0008006" key="4">
    <source>
        <dbReference type="Google" id="ProtNLM"/>
    </source>
</evidence>
<protein>
    <recommendedName>
        <fullName evidence="4">DUF4352 domain-containing protein</fullName>
    </recommendedName>
</protein>
<keyword evidence="1" id="KW-1133">Transmembrane helix</keyword>
<comment type="caution">
    <text evidence="2">The sequence shown here is derived from an EMBL/GenBank/DDBJ whole genome shotgun (WGS) entry which is preliminary data.</text>
</comment>
<name>A0ABS1H920_9BACL</name>